<keyword evidence="3 6" id="KW-0285">Flavoprotein</keyword>
<evidence type="ECO:0000256" key="5">
    <source>
        <dbReference type="ARBA" id="ARBA00023002"/>
    </source>
</evidence>
<dbReference type="Pfam" id="PF00441">
    <property type="entry name" value="Acyl-CoA_dh_1"/>
    <property type="match status" value="1"/>
</dbReference>
<dbReference type="SUPFAM" id="SSF47203">
    <property type="entry name" value="Acyl-CoA dehydrogenase C-terminal domain-like"/>
    <property type="match status" value="1"/>
</dbReference>
<evidence type="ECO:0000259" key="8">
    <source>
        <dbReference type="Pfam" id="PF02770"/>
    </source>
</evidence>
<dbReference type="PIRSF" id="PIRSF016578">
    <property type="entry name" value="HsaA"/>
    <property type="match status" value="1"/>
</dbReference>
<keyword evidence="5 6" id="KW-0560">Oxidoreductase</keyword>
<evidence type="ECO:0000259" key="7">
    <source>
        <dbReference type="Pfam" id="PF00441"/>
    </source>
</evidence>
<dbReference type="InterPro" id="IPR013786">
    <property type="entry name" value="AcylCoA_DH/ox_N"/>
</dbReference>
<dbReference type="InterPro" id="IPR036250">
    <property type="entry name" value="AcylCo_DH-like_C"/>
</dbReference>
<dbReference type="Pfam" id="PF02771">
    <property type="entry name" value="Acyl-CoA_dh_N"/>
    <property type="match status" value="1"/>
</dbReference>
<dbReference type="PANTHER" id="PTHR43884:SF25">
    <property type="entry name" value="ACYL-COA DEHYDROGENASE YDBM-RELATED"/>
    <property type="match status" value="1"/>
</dbReference>
<feature type="domain" description="Acyl-CoA dehydrogenase/oxidase C-terminal" evidence="7">
    <location>
        <begin position="252"/>
        <end position="369"/>
    </location>
</feature>
<dbReference type="InterPro" id="IPR046373">
    <property type="entry name" value="Acyl-CoA_Oxase/DH_mid-dom_sf"/>
</dbReference>
<dbReference type="InterPro" id="IPR006091">
    <property type="entry name" value="Acyl-CoA_Oxase/DH_mid-dom"/>
</dbReference>
<sequence>MIKKSMDEFIRNDREQELIQMVDTLAARFAKRAAKYDVEGSFPFENFADLKSAGYLKLTVPKEFGGDEISLYEMLLLQERLATGDGSTALAVGWHVGLMLNLRYTRSWPDGLYAEFCRNVVEKGTMLNNFASEPTTGSPTRGGRPATIAERVDGGWVITGRKTFSTLSPVLDQFVVTASIANEDSVGEFLVAKSEGVQVEETWDTLGMRGTGSHDLILQRAFVEDGKLLRRVVPGEKSLQDQLGNGWLLHIPACYLGIAFSARNFAVQFAKRHRPNSLQGSISELPHIQSQIGQMEAELRTARTLMYSIAERWDQDIENRPHFKTELGLVKYVATNSALSVVDKAMRIVGGLSLYRTLPLERMYRDVRAGLHNPPMDDAVIRDLAKTALSEA</sequence>
<comment type="similarity">
    <text evidence="2 6">Belongs to the acyl-CoA dehydrogenase family.</text>
</comment>
<gene>
    <name evidence="10" type="ORF">LSG31_15650</name>
</gene>
<dbReference type="Proteomes" id="UP000830167">
    <property type="component" value="Chromosome"/>
</dbReference>
<dbReference type="InterPro" id="IPR009100">
    <property type="entry name" value="AcylCoA_DH/oxidase_NM_dom_sf"/>
</dbReference>
<dbReference type="PANTHER" id="PTHR43884">
    <property type="entry name" value="ACYL-COA DEHYDROGENASE"/>
    <property type="match status" value="1"/>
</dbReference>
<feature type="domain" description="Acyl-CoA dehydrogenase/oxidase N-terminal" evidence="9">
    <location>
        <begin position="13"/>
        <end position="100"/>
    </location>
</feature>
<keyword evidence="11" id="KW-1185">Reference proteome</keyword>
<proteinExistence type="inferred from homology"/>
<dbReference type="Gene3D" id="1.10.540.10">
    <property type="entry name" value="Acyl-CoA dehydrogenase/oxidase, N-terminal domain"/>
    <property type="match status" value="1"/>
</dbReference>
<dbReference type="InterPro" id="IPR009075">
    <property type="entry name" value="AcylCo_DH/oxidase_C"/>
</dbReference>
<evidence type="ECO:0000256" key="2">
    <source>
        <dbReference type="ARBA" id="ARBA00009347"/>
    </source>
</evidence>
<evidence type="ECO:0000256" key="3">
    <source>
        <dbReference type="ARBA" id="ARBA00022630"/>
    </source>
</evidence>
<evidence type="ECO:0000313" key="11">
    <source>
        <dbReference type="Proteomes" id="UP000830167"/>
    </source>
</evidence>
<keyword evidence="4 6" id="KW-0274">FAD</keyword>
<feature type="domain" description="Acyl-CoA oxidase/dehydrogenase middle" evidence="8">
    <location>
        <begin position="131"/>
        <end position="219"/>
    </location>
</feature>
<dbReference type="EMBL" id="CP089291">
    <property type="protein sequence ID" value="UOF89326.1"/>
    <property type="molecule type" value="Genomic_DNA"/>
</dbReference>
<evidence type="ECO:0000259" key="9">
    <source>
        <dbReference type="Pfam" id="PF02771"/>
    </source>
</evidence>
<dbReference type="CDD" id="cd00567">
    <property type="entry name" value="ACAD"/>
    <property type="match status" value="1"/>
</dbReference>
<comment type="cofactor">
    <cofactor evidence="1 6">
        <name>FAD</name>
        <dbReference type="ChEBI" id="CHEBI:57692"/>
    </cofactor>
</comment>
<dbReference type="Pfam" id="PF02770">
    <property type="entry name" value="Acyl-CoA_dh_M"/>
    <property type="match status" value="1"/>
</dbReference>
<evidence type="ECO:0000256" key="4">
    <source>
        <dbReference type="ARBA" id="ARBA00022827"/>
    </source>
</evidence>
<dbReference type="Gene3D" id="2.40.110.10">
    <property type="entry name" value="Butyryl-CoA Dehydrogenase, subunit A, domain 2"/>
    <property type="match status" value="1"/>
</dbReference>
<protein>
    <submittedName>
        <fullName evidence="10">Acyl-CoA/acyl-ACP dehydrogenase</fullName>
    </submittedName>
</protein>
<dbReference type="InterPro" id="IPR037069">
    <property type="entry name" value="AcylCoA_DH/ox_N_sf"/>
</dbReference>
<dbReference type="SUPFAM" id="SSF56645">
    <property type="entry name" value="Acyl-CoA dehydrogenase NM domain-like"/>
    <property type="match status" value="1"/>
</dbReference>
<evidence type="ECO:0000313" key="10">
    <source>
        <dbReference type="EMBL" id="UOF89326.1"/>
    </source>
</evidence>
<name>A0ABY4CIR1_9BACL</name>
<evidence type="ECO:0000256" key="6">
    <source>
        <dbReference type="RuleBase" id="RU362125"/>
    </source>
</evidence>
<accession>A0ABY4CIR1</accession>
<organism evidence="10 11">
    <name type="scientific">Fodinisporobacter ferrooxydans</name>
    <dbReference type="NCBI Taxonomy" id="2901836"/>
    <lineage>
        <taxon>Bacteria</taxon>
        <taxon>Bacillati</taxon>
        <taxon>Bacillota</taxon>
        <taxon>Bacilli</taxon>
        <taxon>Bacillales</taxon>
        <taxon>Alicyclobacillaceae</taxon>
        <taxon>Fodinisporobacter</taxon>
    </lineage>
</organism>
<dbReference type="RefSeq" id="WP_347436013.1">
    <property type="nucleotide sequence ID" value="NZ_CP089291.1"/>
</dbReference>
<dbReference type="Gene3D" id="1.20.140.10">
    <property type="entry name" value="Butyryl-CoA Dehydrogenase, subunit A, domain 3"/>
    <property type="match status" value="1"/>
</dbReference>
<reference evidence="10" key="1">
    <citation type="submission" date="2021-12" db="EMBL/GenBank/DDBJ databases">
        <title>Alicyclobacillaceae gen. nov., sp. nov., isolated from chalcocite enrichment system.</title>
        <authorList>
            <person name="Jiang Z."/>
        </authorList>
    </citation>
    <scope>NUCLEOTIDE SEQUENCE</scope>
    <source>
        <strain evidence="10">MYW30-H2</strain>
    </source>
</reference>
<evidence type="ECO:0000256" key="1">
    <source>
        <dbReference type="ARBA" id="ARBA00001974"/>
    </source>
</evidence>